<evidence type="ECO:0000313" key="1">
    <source>
        <dbReference type="EMBL" id="QYF49107.1"/>
    </source>
</evidence>
<gene>
    <name evidence="1" type="ORF">RHABOEDO_001376</name>
</gene>
<keyword evidence="2" id="KW-1185">Reference proteome</keyword>
<evidence type="ECO:0000313" key="2">
    <source>
        <dbReference type="Proteomes" id="UP000826014"/>
    </source>
</evidence>
<proteinExistence type="predicted"/>
<accession>A0ABX8V6A0</accession>
<sequence>MTQKAMTKDEIFVLKLYELAMQSGTPYGQIDCLEVAKAIGQNTKGAQVIARDLAQANFIKKAEGNRVYLTNQGLKLVSQIIEQQQKS</sequence>
<dbReference type="RefSeq" id="WP_215217560.1">
    <property type="nucleotide sequence ID" value="NZ_CP075587.1"/>
</dbReference>
<evidence type="ECO:0008006" key="3">
    <source>
        <dbReference type="Google" id="ProtNLM"/>
    </source>
</evidence>
<dbReference type="Proteomes" id="UP000826014">
    <property type="component" value="Chromosome"/>
</dbReference>
<name>A0ABX8V6A0_9BACT</name>
<protein>
    <recommendedName>
        <fullName evidence="3">ArnR1-like winged helix-turn-helix domain-containing protein</fullName>
    </recommendedName>
</protein>
<reference evidence="1 2" key="1">
    <citation type="journal article" date="2022" name="bioRxiv">
        <title>Ecology and evolution of chlamydial symbionts of arthropods.</title>
        <authorList>
            <person name="Halter T."/>
            <person name="Koestlbacher S."/>
            <person name="Collingro A."/>
            <person name="Sixt B.S."/>
            <person name="Toenshoff E.R."/>
            <person name="Hendrickx F."/>
            <person name="Kostanjsek R."/>
            <person name="Horn M."/>
        </authorList>
    </citation>
    <scope>NUCLEOTIDE SEQUENCE [LARGE SCALE GENOMIC DNA]</scope>
    <source>
        <strain evidence="1">W744xW776</strain>
    </source>
</reference>
<dbReference type="EMBL" id="CP075587">
    <property type="protein sequence ID" value="QYF49107.1"/>
    <property type="molecule type" value="Genomic_DNA"/>
</dbReference>
<organism evidence="1 2">
    <name type="scientific">Candidatus Rhabdochlamydia oedothoracis</name>
    <dbReference type="NCBI Taxonomy" id="2720720"/>
    <lineage>
        <taxon>Bacteria</taxon>
        <taxon>Pseudomonadati</taxon>
        <taxon>Chlamydiota</taxon>
        <taxon>Chlamydiia</taxon>
        <taxon>Parachlamydiales</taxon>
        <taxon>Candidatus Rhabdochlamydiaceae</taxon>
        <taxon>Candidatus Rhabdochlamydia</taxon>
    </lineage>
</organism>